<dbReference type="Pfam" id="PF00010">
    <property type="entry name" value="HLH"/>
    <property type="match status" value="1"/>
</dbReference>
<feature type="region of interest" description="Disordered" evidence="4">
    <location>
        <begin position="122"/>
        <end position="208"/>
    </location>
</feature>
<dbReference type="SUPFAM" id="SSF47459">
    <property type="entry name" value="HLH, helix-loop-helix DNA-binding domain"/>
    <property type="match status" value="1"/>
</dbReference>
<feature type="compositionally biased region" description="Polar residues" evidence="4">
    <location>
        <begin position="1"/>
        <end position="12"/>
    </location>
</feature>
<feature type="domain" description="BHLH" evidence="5">
    <location>
        <begin position="197"/>
        <end position="245"/>
    </location>
</feature>
<feature type="region of interest" description="Disordered" evidence="4">
    <location>
        <begin position="1"/>
        <end position="44"/>
    </location>
</feature>
<dbReference type="EMBL" id="AZGY01000024">
    <property type="protein sequence ID" value="KZZ89646.1"/>
    <property type="molecule type" value="Genomic_DNA"/>
</dbReference>
<dbReference type="GO" id="GO:0005634">
    <property type="term" value="C:nucleus"/>
    <property type="evidence" value="ECO:0007669"/>
    <property type="project" value="TreeGrafter"/>
</dbReference>
<evidence type="ECO:0000256" key="3">
    <source>
        <dbReference type="SAM" id="Coils"/>
    </source>
</evidence>
<dbReference type="GO" id="GO:0003677">
    <property type="term" value="F:DNA binding"/>
    <property type="evidence" value="ECO:0007669"/>
    <property type="project" value="UniProtKB-KW"/>
</dbReference>
<keyword evidence="3" id="KW-0175">Coiled coil</keyword>
<dbReference type="PANTHER" id="PTHR47787:SF1">
    <property type="entry name" value="CENTROMERE-BINDING PROTEIN 1"/>
    <property type="match status" value="1"/>
</dbReference>
<dbReference type="OrthoDB" id="71302at2759"/>
<evidence type="ECO:0000313" key="7">
    <source>
        <dbReference type="Proteomes" id="UP000078544"/>
    </source>
</evidence>
<dbReference type="SMART" id="SM00353">
    <property type="entry name" value="HLH"/>
    <property type="match status" value="1"/>
</dbReference>
<evidence type="ECO:0000313" key="6">
    <source>
        <dbReference type="EMBL" id="KZZ89646.1"/>
    </source>
</evidence>
<dbReference type="FunFam" id="4.10.280.10:FF:000043">
    <property type="entry name" value="Helix-loop-helix DNA binding protein"/>
    <property type="match status" value="1"/>
</dbReference>
<organism evidence="6 7">
    <name type="scientific">Moelleriella libera RCEF 2490</name>
    <dbReference type="NCBI Taxonomy" id="1081109"/>
    <lineage>
        <taxon>Eukaryota</taxon>
        <taxon>Fungi</taxon>
        <taxon>Dikarya</taxon>
        <taxon>Ascomycota</taxon>
        <taxon>Pezizomycotina</taxon>
        <taxon>Sordariomycetes</taxon>
        <taxon>Hypocreomycetidae</taxon>
        <taxon>Hypocreales</taxon>
        <taxon>Clavicipitaceae</taxon>
        <taxon>Moelleriella</taxon>
    </lineage>
</organism>
<proteinExistence type="predicted"/>
<reference evidence="6 7" key="1">
    <citation type="journal article" date="2016" name="Genome Biol. Evol.">
        <title>Divergent and convergent evolution of fungal pathogenicity.</title>
        <authorList>
            <person name="Shang Y."/>
            <person name="Xiao G."/>
            <person name="Zheng P."/>
            <person name="Cen K."/>
            <person name="Zhan S."/>
            <person name="Wang C."/>
        </authorList>
    </citation>
    <scope>NUCLEOTIDE SEQUENCE [LARGE SCALE GENOMIC DNA]</scope>
    <source>
        <strain evidence="6 7">RCEF 2490</strain>
    </source>
</reference>
<dbReference type="GO" id="GO:0003700">
    <property type="term" value="F:DNA-binding transcription factor activity"/>
    <property type="evidence" value="ECO:0007669"/>
    <property type="project" value="InterPro"/>
</dbReference>
<dbReference type="STRING" id="1081109.A0A167X589"/>
<gene>
    <name evidence="6" type="ORF">AAL_07539</name>
</gene>
<feature type="compositionally biased region" description="Low complexity" evidence="4">
    <location>
        <begin position="129"/>
        <end position="138"/>
    </location>
</feature>
<dbReference type="Gene3D" id="4.10.280.10">
    <property type="entry name" value="Helix-loop-helix DNA-binding domain"/>
    <property type="match status" value="1"/>
</dbReference>
<dbReference type="AlphaFoldDB" id="A0A167X589"/>
<dbReference type="GO" id="GO:0046983">
    <property type="term" value="F:protein dimerization activity"/>
    <property type="evidence" value="ECO:0007669"/>
    <property type="project" value="InterPro"/>
</dbReference>
<name>A0A167X589_9HYPO</name>
<feature type="region of interest" description="Disordered" evidence="4">
    <location>
        <begin position="296"/>
        <end position="315"/>
    </location>
</feature>
<keyword evidence="7" id="KW-1185">Reference proteome</keyword>
<dbReference type="InterPro" id="IPR011598">
    <property type="entry name" value="bHLH_dom"/>
</dbReference>
<protein>
    <submittedName>
        <fullName evidence="6">Helix-loop-helix DNA-binding protein</fullName>
    </submittedName>
</protein>
<keyword evidence="1 6" id="KW-0238">DNA-binding</keyword>
<dbReference type="CDD" id="cd11398">
    <property type="entry name" value="bHLHzip_scCBP1"/>
    <property type="match status" value="1"/>
</dbReference>
<comment type="caution">
    <text evidence="6">The sequence shown here is derived from an EMBL/GenBank/DDBJ whole genome shotgun (WGS) entry which is preliminary data.</text>
</comment>
<evidence type="ECO:0000256" key="1">
    <source>
        <dbReference type="ARBA" id="ARBA00023125"/>
    </source>
</evidence>
<sequence length="315" mass="34317">MSDTTANEQQPDLSGLTGSPGHKRKREPDSPNARLKRSAPAATMAADTAAFIENAIEATHAAAVAAHGVNVADFNALQQATAGDHSDTSDPSNATSTAQAALGMYPTLHVPASTEEQFAAQVTAEGEHQQQQQQQQPSQHHHDGAYNPDLAHADMMDPSAMGQQSVDGVPPQGHRYSTSSGTPNSKPSVGSDEWHKMRKDNHKEVERRRRETINEGINELAKIVPGCEKNKGSILQRAVSFISQLKENEQQNIEKWTLEKLLTEQAITELSTSNDKLKSECERLYRELETWKRVAQNAGLEPPQPKEDVAPPVTA</sequence>
<dbReference type="PANTHER" id="PTHR47787">
    <property type="entry name" value="CENTROMERE-BINDING PROTEIN 1"/>
    <property type="match status" value="1"/>
</dbReference>
<evidence type="ECO:0000256" key="4">
    <source>
        <dbReference type="SAM" id="MobiDB-lite"/>
    </source>
</evidence>
<evidence type="ECO:0000256" key="2">
    <source>
        <dbReference type="ARBA" id="ARBA00023242"/>
    </source>
</evidence>
<dbReference type="InterPro" id="IPR036638">
    <property type="entry name" value="HLH_DNA-bd_sf"/>
</dbReference>
<feature type="coiled-coil region" evidence="3">
    <location>
        <begin position="267"/>
        <end position="294"/>
    </location>
</feature>
<accession>A0A167X589</accession>
<dbReference type="Proteomes" id="UP000078544">
    <property type="component" value="Unassembled WGS sequence"/>
</dbReference>
<evidence type="ECO:0000259" key="5">
    <source>
        <dbReference type="PROSITE" id="PS50888"/>
    </source>
</evidence>
<dbReference type="InterPro" id="IPR047206">
    <property type="entry name" value="bHLHzip_scCBP1-like"/>
</dbReference>
<feature type="compositionally biased region" description="Polar residues" evidence="4">
    <location>
        <begin position="175"/>
        <end position="188"/>
    </location>
</feature>
<keyword evidence="2" id="KW-0539">Nucleus</keyword>
<dbReference type="PROSITE" id="PS50888">
    <property type="entry name" value="BHLH"/>
    <property type="match status" value="1"/>
</dbReference>